<dbReference type="AlphaFoldDB" id="A0A835XT38"/>
<dbReference type="SUPFAM" id="SSF69318">
    <property type="entry name" value="Integrin alpha N-terminal domain"/>
    <property type="match status" value="1"/>
</dbReference>
<name>A0A835XT38_9CHLO</name>
<evidence type="ECO:0000313" key="2">
    <source>
        <dbReference type="EMBL" id="KAG2489239.1"/>
    </source>
</evidence>
<evidence type="ECO:0000313" key="3">
    <source>
        <dbReference type="Proteomes" id="UP000612055"/>
    </source>
</evidence>
<reference evidence="2" key="1">
    <citation type="journal article" date="2020" name="bioRxiv">
        <title>Comparative genomics of Chlamydomonas.</title>
        <authorList>
            <person name="Craig R.J."/>
            <person name="Hasan A.R."/>
            <person name="Ness R.W."/>
            <person name="Keightley P.D."/>
        </authorList>
    </citation>
    <scope>NUCLEOTIDE SEQUENCE</scope>
    <source>
        <strain evidence="2">CCAP 11/70</strain>
    </source>
</reference>
<evidence type="ECO:0000256" key="1">
    <source>
        <dbReference type="SAM" id="MobiDB-lite"/>
    </source>
</evidence>
<keyword evidence="3" id="KW-1185">Reference proteome</keyword>
<protein>
    <submittedName>
        <fullName evidence="2">Uncharacterized protein</fullName>
    </submittedName>
</protein>
<sequence>MPLPEGHSDRKAAQAAPPASIASLSRALSAVFAATWSTPASAPSFSRPSVSSFAACTAAPRAAFPAARTTLAASCAVRVWTQRHIYGLALGPGPRATAGRDQALAFQDVEGAAAAKYASGLLDLTSSAGVLPNDLPNWSTDPTAAFTVIVIQSLKTQTIDWAANYLIAELSCAAGAPQTSGFLFGTRESFISGHHDGQTAFHTSKPVPVEPGWTMHAFVRRLGGTQGAYYYAGASGGIAVREAFESQLPISIGPDRLTVGTSRCMGSAKSRTQLGAVLVYNRALSVTDLKRVHEAYAPRFGWARGGGGSPVCFPGVNMKGVQDQAYFLALSAADCQTACSTNASCEFSVYSASLGVCGLRRSAINGTMFSNAENPDLTTCFSKPNYGNYYCVPQWEIQGTNLTTLAPMDKSTCLGTCDSDPNCQFAAVAFGPNADCVTKKTIMSGPDGLTQPQPSRGPAFETCIKARVYPLAVECGKWTKGGPGETRTQMDCDGDGILDAVLFDTTGARGVSLSSLGCSTEDEDTGYPNAPESSCPAVFGGMCPKPPGDWCSGGKVLQLDCDADGTKDLACVRKADRTNLQVVRSGRGCFPGAADDFCPPLTANGSCPYPAGSICSQGRMMSVDCNADGVKEWVCLGEAGQLGLVPSWRGCNPALSGYPASALDQTCPIMFGVGNYTRNPAPARPPEPPLRRPPSPSSPLSACPPVPGYAAQQGLEPAADATLGYLTTAAAARAACSARKDCLGFTSAATYFSSLSNTTPSADPSQCLYLKTDTTCPSFGGFHTFVDQDQLGKDYGSPYASLNAVASACNSSFSGCRAFSTTNLTIKTDVGSRTYAHNVCLYYKMTACQSYAGYTTQPDYDHVGDEWQTSSYSPGPTDCNSNLNCAGFTVTLYGWGGSTTSFKTWVSPQTFSYGTCLYIRKPSESACPVLANYTLLANNTGVPTAATINSVSNAAVYVAQQCGYYNEHLEHHRLVRYVPLREKPKR</sequence>
<dbReference type="EMBL" id="JAEHOE010000075">
    <property type="protein sequence ID" value="KAG2489239.1"/>
    <property type="molecule type" value="Genomic_DNA"/>
</dbReference>
<proteinExistence type="predicted"/>
<comment type="caution">
    <text evidence="2">The sequence shown here is derived from an EMBL/GenBank/DDBJ whole genome shotgun (WGS) entry which is preliminary data.</text>
</comment>
<gene>
    <name evidence="2" type="ORF">HYH03_012260</name>
</gene>
<feature type="region of interest" description="Disordered" evidence="1">
    <location>
        <begin position="678"/>
        <end position="703"/>
    </location>
</feature>
<organism evidence="2 3">
    <name type="scientific">Edaphochlamys debaryana</name>
    <dbReference type="NCBI Taxonomy" id="47281"/>
    <lineage>
        <taxon>Eukaryota</taxon>
        <taxon>Viridiplantae</taxon>
        <taxon>Chlorophyta</taxon>
        <taxon>core chlorophytes</taxon>
        <taxon>Chlorophyceae</taxon>
        <taxon>CS clade</taxon>
        <taxon>Chlamydomonadales</taxon>
        <taxon>Chlamydomonadales incertae sedis</taxon>
        <taxon>Edaphochlamys</taxon>
    </lineage>
</organism>
<dbReference type="Proteomes" id="UP000612055">
    <property type="component" value="Unassembled WGS sequence"/>
</dbReference>
<feature type="compositionally biased region" description="Pro residues" evidence="1">
    <location>
        <begin position="682"/>
        <end position="703"/>
    </location>
</feature>
<dbReference type="InterPro" id="IPR028994">
    <property type="entry name" value="Integrin_alpha_N"/>
</dbReference>
<accession>A0A835XT38</accession>